<evidence type="ECO:0000256" key="2">
    <source>
        <dbReference type="ARBA" id="ARBA00022475"/>
    </source>
</evidence>
<evidence type="ECO:0000256" key="8">
    <source>
        <dbReference type="SAM" id="MobiDB-lite"/>
    </source>
</evidence>
<evidence type="ECO:0000256" key="9">
    <source>
        <dbReference type="SAM" id="Phobius"/>
    </source>
</evidence>
<dbReference type="PANTHER" id="PTHR24241">
    <property type="entry name" value="NEUROPEPTIDE RECEPTOR-RELATED G-PROTEIN COUPLED RECEPTOR"/>
    <property type="match status" value="1"/>
</dbReference>
<feature type="signal peptide" evidence="10">
    <location>
        <begin position="1"/>
        <end position="16"/>
    </location>
</feature>
<feature type="transmembrane region" description="Helical" evidence="9">
    <location>
        <begin position="314"/>
        <end position="336"/>
    </location>
</feature>
<dbReference type="PANTHER" id="PTHR24241:SF161">
    <property type="entry name" value="G-PROTEIN COUPLED RECEPTORS FAMILY 1 PROFILE DOMAIN-CONTAINING PROTEIN"/>
    <property type="match status" value="1"/>
</dbReference>
<evidence type="ECO:0000256" key="7">
    <source>
        <dbReference type="RuleBase" id="RU000688"/>
    </source>
</evidence>
<dbReference type="Proteomes" id="UP000695022">
    <property type="component" value="Unplaced"/>
</dbReference>
<dbReference type="InterPro" id="IPR000276">
    <property type="entry name" value="GPCR_Rhodpsn"/>
</dbReference>
<feature type="compositionally biased region" description="Polar residues" evidence="8">
    <location>
        <begin position="201"/>
        <end position="214"/>
    </location>
</feature>
<feature type="region of interest" description="Disordered" evidence="8">
    <location>
        <begin position="150"/>
        <end position="296"/>
    </location>
</feature>
<accession>A0ABM1EH05</accession>
<evidence type="ECO:0000259" key="11">
    <source>
        <dbReference type="PROSITE" id="PS50262"/>
    </source>
</evidence>
<keyword evidence="7" id="KW-0297">G-protein coupled receptor</keyword>
<feature type="chain" id="PRO_5046373433" evidence="10">
    <location>
        <begin position="17"/>
        <end position="367"/>
    </location>
</feature>
<keyword evidence="5 9" id="KW-0472">Membrane</keyword>
<evidence type="ECO:0000313" key="12">
    <source>
        <dbReference type="Proteomes" id="UP000695022"/>
    </source>
</evidence>
<dbReference type="PRINTS" id="PR00237">
    <property type="entry name" value="GPCRRHODOPSN"/>
</dbReference>
<feature type="compositionally biased region" description="Basic and acidic residues" evidence="8">
    <location>
        <begin position="223"/>
        <end position="232"/>
    </location>
</feature>
<dbReference type="RefSeq" id="XP_014671476.1">
    <property type="nucleotide sequence ID" value="XM_014815990.1"/>
</dbReference>
<comment type="similarity">
    <text evidence="7">Belongs to the G-protein coupled receptor 1 family.</text>
</comment>
<keyword evidence="7" id="KW-0807">Transducer</keyword>
<comment type="subcellular location">
    <subcellularLocation>
        <location evidence="1">Cell membrane</location>
        <topology evidence="1">Multi-pass membrane protein</topology>
    </subcellularLocation>
</comment>
<dbReference type="Gene3D" id="1.20.1070.10">
    <property type="entry name" value="Rhodopsin 7-helix transmembrane proteins"/>
    <property type="match status" value="1"/>
</dbReference>
<organism evidence="12 13">
    <name type="scientific">Priapulus caudatus</name>
    <name type="common">Priapulid worm</name>
    <dbReference type="NCBI Taxonomy" id="37621"/>
    <lineage>
        <taxon>Eukaryota</taxon>
        <taxon>Metazoa</taxon>
        <taxon>Ecdysozoa</taxon>
        <taxon>Scalidophora</taxon>
        <taxon>Priapulida</taxon>
        <taxon>Priapulimorpha</taxon>
        <taxon>Priapulimorphida</taxon>
        <taxon>Priapulidae</taxon>
        <taxon>Priapulus</taxon>
    </lineage>
</organism>
<keyword evidence="6 7" id="KW-0675">Receptor</keyword>
<dbReference type="GeneID" id="106812171"/>
<evidence type="ECO:0000256" key="10">
    <source>
        <dbReference type="SAM" id="SignalP"/>
    </source>
</evidence>
<dbReference type="InterPro" id="IPR017452">
    <property type="entry name" value="GPCR_Rhodpsn_7TM"/>
</dbReference>
<protein>
    <submittedName>
        <fullName evidence="13">Oxytocin receptor-like</fullName>
    </submittedName>
</protein>
<keyword evidence="2" id="KW-1003">Cell membrane</keyword>
<evidence type="ECO:0000313" key="13">
    <source>
        <dbReference type="RefSeq" id="XP_014671476.1"/>
    </source>
</evidence>
<dbReference type="PROSITE" id="PS00237">
    <property type="entry name" value="G_PROTEIN_RECEP_F1_1"/>
    <property type="match status" value="1"/>
</dbReference>
<reference evidence="13" key="1">
    <citation type="submission" date="2025-08" db="UniProtKB">
        <authorList>
            <consortium name="RefSeq"/>
        </authorList>
    </citation>
    <scope>IDENTIFICATION</scope>
</reference>
<evidence type="ECO:0000256" key="4">
    <source>
        <dbReference type="ARBA" id="ARBA00022989"/>
    </source>
</evidence>
<evidence type="ECO:0000256" key="1">
    <source>
        <dbReference type="ARBA" id="ARBA00004651"/>
    </source>
</evidence>
<gene>
    <name evidence="13" type="primary">LOC106812171</name>
</gene>
<dbReference type="PROSITE" id="PS50262">
    <property type="entry name" value="G_PROTEIN_RECEP_F1_2"/>
    <property type="match status" value="1"/>
</dbReference>
<name>A0ABM1EH05_PRICU</name>
<proteinExistence type="inferred from homology"/>
<dbReference type="SUPFAM" id="SSF81321">
    <property type="entry name" value="Family A G protein-coupled receptor-like"/>
    <property type="match status" value="1"/>
</dbReference>
<feature type="transmembrane region" description="Helical" evidence="9">
    <location>
        <begin position="41"/>
        <end position="61"/>
    </location>
</feature>
<keyword evidence="12" id="KW-1185">Reference proteome</keyword>
<feature type="transmembrane region" description="Helical" evidence="9">
    <location>
        <begin position="111"/>
        <end position="139"/>
    </location>
</feature>
<evidence type="ECO:0000256" key="6">
    <source>
        <dbReference type="ARBA" id="ARBA00023170"/>
    </source>
</evidence>
<evidence type="ECO:0000256" key="3">
    <source>
        <dbReference type="ARBA" id="ARBA00022692"/>
    </source>
</evidence>
<feature type="compositionally biased region" description="Basic and acidic residues" evidence="8">
    <location>
        <begin position="262"/>
        <end position="272"/>
    </location>
</feature>
<keyword evidence="10" id="KW-0732">Signal</keyword>
<keyword evidence="3 7" id="KW-0812">Transmembrane</keyword>
<dbReference type="Pfam" id="PF00001">
    <property type="entry name" value="7tm_1"/>
    <property type="match status" value="1"/>
</dbReference>
<sequence>MHYFMLHLSVADLVVAFFNVLPQLAWDVTYRFQGGNDLCKFVKFAQVFGMFLSTYVLLVMAADRWAVICRPLVSMMWTPRMAHARVAAAWLLSGVLSLPQLFLFSYRDLAYVLWTCCVMFVLPTLLLAVMYTWICVVVWGRFHATLLPSAAAPPPPSPSGASPRTESRDNSRGSARTCRHGGKQEHSNSSGSASACRHGVTHNSNNRRGASASESRGGACACRHGDNEKNSNDRSGASVCRHGGNAMNSNDRKGASTCRHGGHQENSTDREGASACRHGGNEENSNSRGSASACRHGGRDRLSRAKVKTVKMTLAVVLCFVVCWTPFFLTTLWFVVDERHAVKTLTGKFWFRWSPSLVVAIFRGRHL</sequence>
<evidence type="ECO:0000256" key="5">
    <source>
        <dbReference type="ARBA" id="ARBA00023136"/>
    </source>
</evidence>
<feature type="domain" description="G-protein coupled receptors family 1 profile" evidence="11">
    <location>
        <begin position="1"/>
        <end position="332"/>
    </location>
</feature>
<feature type="transmembrane region" description="Helical" evidence="9">
    <location>
        <begin position="82"/>
        <end position="105"/>
    </location>
</feature>
<keyword evidence="4 9" id="KW-1133">Transmembrane helix</keyword>